<comment type="caution">
    <text evidence="15">The sequence shown here is derived from an EMBL/GenBank/DDBJ whole genome shotgun (WGS) entry which is preliminary data.</text>
</comment>
<evidence type="ECO:0000256" key="2">
    <source>
        <dbReference type="ARBA" id="ARBA00006000"/>
    </source>
</evidence>
<dbReference type="PRINTS" id="PR00119">
    <property type="entry name" value="CATATPASE"/>
</dbReference>
<feature type="transmembrane region" description="Helical" evidence="12">
    <location>
        <begin position="17"/>
        <end position="36"/>
    </location>
</feature>
<evidence type="ECO:0000256" key="10">
    <source>
        <dbReference type="ARBA" id="ARBA00023136"/>
    </source>
</evidence>
<dbReference type="InterPro" id="IPR023298">
    <property type="entry name" value="ATPase_P-typ_TM_dom_sf"/>
</dbReference>
<dbReference type="InterPro" id="IPR008250">
    <property type="entry name" value="ATPase_P-typ_transduc_dom_A_sf"/>
</dbReference>
<evidence type="ECO:0000256" key="8">
    <source>
        <dbReference type="ARBA" id="ARBA00022967"/>
    </source>
</evidence>
<dbReference type="NCBIfam" id="TIGR01494">
    <property type="entry name" value="ATPase_P-type"/>
    <property type="match status" value="1"/>
</dbReference>
<feature type="domain" description="P5A-ATPase transmembrane helical hairpin" evidence="14">
    <location>
        <begin position="17"/>
        <end position="86"/>
    </location>
</feature>
<dbReference type="SUPFAM" id="SSF81665">
    <property type="entry name" value="Calcium ATPase, transmembrane domain M"/>
    <property type="match status" value="1"/>
</dbReference>
<evidence type="ECO:0000256" key="7">
    <source>
        <dbReference type="ARBA" id="ARBA00022842"/>
    </source>
</evidence>
<evidence type="ECO:0000259" key="14">
    <source>
        <dbReference type="Pfam" id="PF23143"/>
    </source>
</evidence>
<dbReference type="SUPFAM" id="SSF81653">
    <property type="entry name" value="Calcium ATPase, transduction domain A"/>
    <property type="match status" value="1"/>
</dbReference>
<evidence type="ECO:0000256" key="3">
    <source>
        <dbReference type="ARBA" id="ARBA00022692"/>
    </source>
</evidence>
<feature type="transmembrane region" description="Helical" evidence="12">
    <location>
        <begin position="1092"/>
        <end position="1112"/>
    </location>
</feature>
<dbReference type="Proteomes" id="UP001165122">
    <property type="component" value="Unassembled WGS sequence"/>
</dbReference>
<dbReference type="GO" id="GO:0015662">
    <property type="term" value="F:P-type ion transporter activity"/>
    <property type="evidence" value="ECO:0007669"/>
    <property type="project" value="TreeGrafter"/>
</dbReference>
<dbReference type="PANTHER" id="PTHR45630">
    <property type="entry name" value="CATION-TRANSPORTING ATPASE-RELATED"/>
    <property type="match status" value="1"/>
</dbReference>
<evidence type="ECO:0000313" key="15">
    <source>
        <dbReference type="EMBL" id="GMI18197.1"/>
    </source>
</evidence>
<protein>
    <submittedName>
        <fullName evidence="15">Uncharacterized protein</fullName>
    </submittedName>
</protein>
<keyword evidence="4" id="KW-0479">Metal-binding</keyword>
<dbReference type="GO" id="GO:0016887">
    <property type="term" value="F:ATP hydrolysis activity"/>
    <property type="evidence" value="ECO:0007669"/>
    <property type="project" value="InterPro"/>
</dbReference>
<evidence type="ECO:0000256" key="1">
    <source>
        <dbReference type="ARBA" id="ARBA00004141"/>
    </source>
</evidence>
<feature type="domain" description="P-type ATPase A" evidence="13">
    <location>
        <begin position="296"/>
        <end position="386"/>
    </location>
</feature>
<gene>
    <name evidence="15" type="ORF">TrLO_g971</name>
</gene>
<dbReference type="Gene3D" id="2.70.150.10">
    <property type="entry name" value="Calcium-transporting ATPase, cytoplasmic transduction domain A"/>
    <property type="match status" value="1"/>
</dbReference>
<dbReference type="InterPro" id="IPR057255">
    <property type="entry name" value="2TM_P5A-ATPase"/>
</dbReference>
<dbReference type="OrthoDB" id="48943at2759"/>
<dbReference type="GO" id="GO:0005524">
    <property type="term" value="F:ATP binding"/>
    <property type="evidence" value="ECO:0007669"/>
    <property type="project" value="UniProtKB-KW"/>
</dbReference>
<dbReference type="SFLD" id="SFLDF00027">
    <property type="entry name" value="p-type_atpase"/>
    <property type="match status" value="1"/>
</dbReference>
<evidence type="ECO:0000313" key="16">
    <source>
        <dbReference type="Proteomes" id="UP001165122"/>
    </source>
</evidence>
<comment type="subcellular location">
    <subcellularLocation>
        <location evidence="1">Membrane</location>
        <topology evidence="1">Multi-pass membrane protein</topology>
    </subcellularLocation>
</comment>
<evidence type="ECO:0000256" key="4">
    <source>
        <dbReference type="ARBA" id="ARBA00022723"/>
    </source>
</evidence>
<dbReference type="InterPro" id="IPR044492">
    <property type="entry name" value="P_typ_ATPase_HD_dom"/>
</dbReference>
<proteinExistence type="inferred from homology"/>
<keyword evidence="3 12" id="KW-0812">Transmembrane</keyword>
<dbReference type="SUPFAM" id="SSF81660">
    <property type="entry name" value="Metal cation-transporting ATPase, ATP-binding domain N"/>
    <property type="match status" value="1"/>
</dbReference>
<dbReference type="InterPro" id="IPR001757">
    <property type="entry name" value="P_typ_ATPase"/>
</dbReference>
<feature type="coiled-coil region" evidence="11">
    <location>
        <begin position="874"/>
        <end position="937"/>
    </location>
</feature>
<dbReference type="NCBIfam" id="TIGR01657">
    <property type="entry name" value="P-ATPase-V"/>
    <property type="match status" value="1"/>
</dbReference>
<keyword evidence="8" id="KW-1278">Translocase</keyword>
<dbReference type="InterPro" id="IPR018303">
    <property type="entry name" value="ATPase_P-typ_P_site"/>
</dbReference>
<evidence type="ECO:0000256" key="6">
    <source>
        <dbReference type="ARBA" id="ARBA00022840"/>
    </source>
</evidence>
<dbReference type="Pfam" id="PF23143">
    <property type="entry name" value="2TM_P5A-ATPase"/>
    <property type="match status" value="1"/>
</dbReference>
<sequence length="1232" mass="135545">MPAQTFTFCTLSPRLPLLRYDVLPFLLLYSLLYSLFSPQNSEPNSSFNSRSLIFRISYGSGIVLHLFTFLATHWSIRFRRLCHFQKNCNDFTHVLVEDGKKQGEIVEVERRRVEGEIEDFFFEYQKLRFSSPLTSPTTFTQILPPLPPLPVPPSGHTTLHSLTSSSHHHGPNTKNLPLPTFPSLLLTQFLAPFFLFQVLCCMLWSLDEYWYYAVFTLIMLIFFESTVAYQRLKGLERLRYTLKSEAIFMCLRNNKWGRCWGGELVVGDVISITKPTFQNTQASVSPQGSSDINSITVPCDLLLLSGSCVVNEAMLTGESLSQVKSVVEEKGREVDLERDGRGCLWGGCSVVSHKGGEGGVQPPDGGCICYVLRTGFSTHQGQLLRTIAYTQTQSPSNTSTDTFIFISVLLFFACIAAYNVVIQGLEDEDRNRFKLLLHTIIIITSVVPPELPMELSLAVTNSLKSLMEKRVYCTEPFRVPLAGKVDWCCFDKTGTLTSDEMVLKGVVTVTKNGNGELELAEKTSPPTEADLNTTEVLVGCQGLALLPDGKILGDPLERATLEATGWSLKQENSVFNPSTSTTLRVVHRFGFDSKLKRMSCIISDDKLNLKIVSKGAPEKLKEFFDPKTVPKTYDKISMLHMSKGRRVLALATKPLPSTTIIQAKNILRSTLESNLTFSGFIVLTCPIKNDTVKVIEELKGSGCRCVMITGDAVLTAGEVARKVGIVEVSAEQTLELTKDGTQWSDMSPHIAHSSKTSFKHEPNNPSFLPNLISRGYQLCVSGDALTSLLPPSSPPLSPPSLNVLLPLVPHISVFARHAPKQKEAIIAALNSAGKFTMMCGDGTNDVGALKQAHVGISLISVPEVESKTRDALNAVEVLKRIEKLEKKLVKAKTKNDETKEADLTKQIAKLKKKSRKMKAAEGSFREQIKKLKEAEEALDSVNLGDASVASPFTYRGTSISCCKSIALQGRCTLVTMLQIYKILGVNCLVTAVTLSRLTIVGVKQGDMQLTVLGLVVAALFFFVSVSKPLQSLSKTRPPSSILCSSALLSIITQFGFHLAFMMIVVSASLPFLDPYDTSTIPDAAFNPTPLNSAVYLLSVCITVNTFSCNYVGTPFTESLRDNKLLSRALMGLFILLVVCVTETFLPLNQMLQLDPFPQWEDRFINSTRAGDVNVCGVGEDVCVEGGEEEGDLILSLVKALGFKGFLFAVMMVDTVCVNLVERAVFRPLLGGD</sequence>
<feature type="transmembrane region" description="Helical" evidence="12">
    <location>
        <begin position="56"/>
        <end position="76"/>
    </location>
</feature>
<dbReference type="PANTHER" id="PTHR45630:SF7">
    <property type="entry name" value="ENDOPLASMIC RETICULUM TRANSMEMBRANE HELIX TRANSLOCASE"/>
    <property type="match status" value="1"/>
</dbReference>
<keyword evidence="6" id="KW-0067">ATP-binding</keyword>
<keyword evidence="16" id="KW-1185">Reference proteome</keyword>
<feature type="transmembrane region" description="Helical" evidence="12">
    <location>
        <begin position="211"/>
        <end position="229"/>
    </location>
</feature>
<dbReference type="GO" id="GO:0006874">
    <property type="term" value="P:intracellular calcium ion homeostasis"/>
    <property type="evidence" value="ECO:0007669"/>
    <property type="project" value="TreeGrafter"/>
</dbReference>
<dbReference type="GO" id="GO:0005789">
    <property type="term" value="C:endoplasmic reticulum membrane"/>
    <property type="evidence" value="ECO:0007669"/>
    <property type="project" value="TreeGrafter"/>
</dbReference>
<keyword evidence="11" id="KW-0175">Coiled coil</keyword>
<evidence type="ECO:0000256" key="5">
    <source>
        <dbReference type="ARBA" id="ARBA00022741"/>
    </source>
</evidence>
<dbReference type="Gene3D" id="3.40.50.1000">
    <property type="entry name" value="HAD superfamily/HAD-like"/>
    <property type="match status" value="1"/>
</dbReference>
<accession>A0A9W7L000</accession>
<dbReference type="EMBL" id="BRXW01000325">
    <property type="protein sequence ID" value="GMI18197.1"/>
    <property type="molecule type" value="Genomic_DNA"/>
</dbReference>
<dbReference type="SUPFAM" id="SSF56784">
    <property type="entry name" value="HAD-like"/>
    <property type="match status" value="1"/>
</dbReference>
<organism evidence="15 16">
    <name type="scientific">Triparma laevis f. longispina</name>
    <dbReference type="NCBI Taxonomy" id="1714387"/>
    <lineage>
        <taxon>Eukaryota</taxon>
        <taxon>Sar</taxon>
        <taxon>Stramenopiles</taxon>
        <taxon>Ochrophyta</taxon>
        <taxon>Bolidophyceae</taxon>
        <taxon>Parmales</taxon>
        <taxon>Triparmaceae</taxon>
        <taxon>Triparma</taxon>
    </lineage>
</organism>
<feature type="transmembrane region" description="Helical" evidence="12">
    <location>
        <begin position="184"/>
        <end position="205"/>
    </location>
</feature>
<dbReference type="AlphaFoldDB" id="A0A9W7L000"/>
<dbReference type="GO" id="GO:0019829">
    <property type="term" value="F:ATPase-coupled monoatomic cation transmembrane transporter activity"/>
    <property type="evidence" value="ECO:0007669"/>
    <property type="project" value="TreeGrafter"/>
</dbReference>
<evidence type="ECO:0000256" key="12">
    <source>
        <dbReference type="SAM" id="Phobius"/>
    </source>
</evidence>
<comment type="similarity">
    <text evidence="2">Belongs to the cation transport ATPase (P-type) (TC 3.A.3) family. Type V subfamily.</text>
</comment>
<feature type="transmembrane region" description="Helical" evidence="12">
    <location>
        <begin position="403"/>
        <end position="423"/>
    </location>
</feature>
<dbReference type="InterPro" id="IPR023214">
    <property type="entry name" value="HAD_sf"/>
</dbReference>
<dbReference type="InterPro" id="IPR023299">
    <property type="entry name" value="ATPase_P-typ_cyto_dom_N"/>
</dbReference>
<reference evidence="16" key="1">
    <citation type="journal article" date="2023" name="Commun. Biol.">
        <title>Genome analysis of Parmales, the sister group of diatoms, reveals the evolutionary specialization of diatoms from phago-mixotrophs to photoautotrophs.</title>
        <authorList>
            <person name="Ban H."/>
            <person name="Sato S."/>
            <person name="Yoshikawa S."/>
            <person name="Yamada K."/>
            <person name="Nakamura Y."/>
            <person name="Ichinomiya M."/>
            <person name="Sato N."/>
            <person name="Blanc-Mathieu R."/>
            <person name="Endo H."/>
            <person name="Kuwata A."/>
            <person name="Ogata H."/>
        </authorList>
    </citation>
    <scope>NUCLEOTIDE SEQUENCE [LARGE SCALE GENOMIC DNA]</scope>
    <source>
        <strain evidence="16">NIES 3700</strain>
    </source>
</reference>
<evidence type="ECO:0000259" key="13">
    <source>
        <dbReference type="Pfam" id="PF00122"/>
    </source>
</evidence>
<dbReference type="SFLD" id="SFLDS00003">
    <property type="entry name" value="Haloacid_Dehalogenase"/>
    <property type="match status" value="1"/>
</dbReference>
<feature type="transmembrane region" description="Helical" evidence="12">
    <location>
        <begin position="1007"/>
        <end position="1025"/>
    </location>
</feature>
<keyword evidence="7" id="KW-0460">Magnesium</keyword>
<dbReference type="Gene3D" id="3.40.1110.10">
    <property type="entry name" value="Calcium-transporting ATPase, cytoplasmic domain N"/>
    <property type="match status" value="1"/>
</dbReference>
<dbReference type="PROSITE" id="PS00154">
    <property type="entry name" value="ATPASE_E1_E2"/>
    <property type="match status" value="1"/>
</dbReference>
<feature type="transmembrane region" description="Helical" evidence="12">
    <location>
        <begin position="1046"/>
        <end position="1072"/>
    </location>
</feature>
<keyword evidence="5" id="KW-0547">Nucleotide-binding</keyword>
<dbReference type="GO" id="GO:0046872">
    <property type="term" value="F:metal ion binding"/>
    <property type="evidence" value="ECO:0007669"/>
    <property type="project" value="UniProtKB-KW"/>
</dbReference>
<evidence type="ECO:0000256" key="11">
    <source>
        <dbReference type="SAM" id="Coils"/>
    </source>
</evidence>
<dbReference type="Pfam" id="PF00122">
    <property type="entry name" value="E1-E2_ATPase"/>
    <property type="match status" value="1"/>
</dbReference>
<dbReference type="Pfam" id="PF13246">
    <property type="entry name" value="Cation_ATPase"/>
    <property type="match status" value="1"/>
</dbReference>
<keyword evidence="10 12" id="KW-0472">Membrane</keyword>
<dbReference type="InterPro" id="IPR006544">
    <property type="entry name" value="P-type_TPase_V"/>
</dbReference>
<dbReference type="InterPro" id="IPR059000">
    <property type="entry name" value="ATPase_P-type_domA"/>
</dbReference>
<feature type="transmembrane region" description="Helical" evidence="12">
    <location>
        <begin position="1124"/>
        <end position="1145"/>
    </location>
</feature>
<dbReference type="SFLD" id="SFLDG00002">
    <property type="entry name" value="C1.7:_P-type_atpase_like"/>
    <property type="match status" value="1"/>
</dbReference>
<keyword evidence="9 12" id="KW-1133">Transmembrane helix</keyword>
<name>A0A9W7L000_9STRA</name>
<evidence type="ECO:0000256" key="9">
    <source>
        <dbReference type="ARBA" id="ARBA00022989"/>
    </source>
</evidence>
<dbReference type="InterPro" id="IPR036412">
    <property type="entry name" value="HAD-like_sf"/>
</dbReference>